<dbReference type="InterPro" id="IPR036249">
    <property type="entry name" value="Thioredoxin-like_sf"/>
</dbReference>
<protein>
    <recommendedName>
        <fullName evidence="5">Thioredoxin domain-containing protein</fullName>
    </recommendedName>
</protein>
<dbReference type="OrthoDB" id="427280at2759"/>
<evidence type="ECO:0000256" key="1">
    <source>
        <dbReference type="SAM" id="MobiDB-lite"/>
    </source>
</evidence>
<keyword evidence="2" id="KW-0732">Signal</keyword>
<dbReference type="GeneID" id="94843670"/>
<dbReference type="EMBL" id="MLAK01000969">
    <property type="protein sequence ID" value="OHT00157.1"/>
    <property type="molecule type" value="Genomic_DNA"/>
</dbReference>
<name>A0A1J4JSD9_9EUKA</name>
<dbReference type="PANTHER" id="PTHR45184:SF1">
    <property type="entry name" value="DNAJ PROTEIN ERDJ3A"/>
    <property type="match status" value="1"/>
</dbReference>
<feature type="signal peptide" evidence="2">
    <location>
        <begin position="1"/>
        <end position="16"/>
    </location>
</feature>
<feature type="chain" id="PRO_5013198793" description="Thioredoxin domain-containing protein" evidence="2">
    <location>
        <begin position="17"/>
        <end position="370"/>
    </location>
</feature>
<dbReference type="AlphaFoldDB" id="A0A1J4JSD9"/>
<dbReference type="InterPro" id="IPR052842">
    <property type="entry name" value="ER_Co-chaperone"/>
</dbReference>
<dbReference type="PANTHER" id="PTHR45184">
    <property type="entry name" value="DNAJ PROTEIN ERDJ3A"/>
    <property type="match status" value="1"/>
</dbReference>
<keyword evidence="4" id="KW-1185">Reference proteome</keyword>
<organism evidence="3 4">
    <name type="scientific">Tritrichomonas foetus</name>
    <dbReference type="NCBI Taxonomy" id="1144522"/>
    <lineage>
        <taxon>Eukaryota</taxon>
        <taxon>Metamonada</taxon>
        <taxon>Parabasalia</taxon>
        <taxon>Tritrichomonadida</taxon>
        <taxon>Tritrichomonadidae</taxon>
        <taxon>Tritrichomonas</taxon>
    </lineage>
</organism>
<feature type="region of interest" description="Disordered" evidence="1">
    <location>
        <begin position="144"/>
        <end position="165"/>
    </location>
</feature>
<dbReference type="CDD" id="cd02961">
    <property type="entry name" value="PDI_a_family"/>
    <property type="match status" value="1"/>
</dbReference>
<evidence type="ECO:0000313" key="3">
    <source>
        <dbReference type="EMBL" id="OHT00157.1"/>
    </source>
</evidence>
<reference evidence="3" key="1">
    <citation type="submission" date="2016-10" db="EMBL/GenBank/DDBJ databases">
        <authorList>
            <person name="Benchimol M."/>
            <person name="Almeida L.G."/>
            <person name="Vasconcelos A.T."/>
            <person name="Perreira-Neves A."/>
            <person name="Rosa I.A."/>
            <person name="Tasca T."/>
            <person name="Bogo M.R."/>
            <person name="de Souza W."/>
        </authorList>
    </citation>
    <scope>NUCLEOTIDE SEQUENCE [LARGE SCALE GENOMIC DNA]</scope>
    <source>
        <strain evidence="3">K</strain>
    </source>
</reference>
<proteinExistence type="predicted"/>
<dbReference type="Proteomes" id="UP000179807">
    <property type="component" value="Unassembled WGS sequence"/>
</dbReference>
<sequence>MLFFLLLSYLGSGASGRVTPITKSSFKRFIEKRPKNEIWFVMFHTDSNFQSQKLYPKFLNASVMAGGMFRFGVIDTKQQPLLTRQFKPKQRPSFIVFHQKGQTEYEGSGEPDDIIEFASQYLTDNTIEVDETWLKDLNSQNSKNLPRFDQKKNDQNIDDHHNSDDAKNYKKPMAILFTKKKNTPILWTGISHVFANKNVKIGVCRNESLFKYFDAQNVPQIVFINNTYNFKYTKKNHFANIERSLNKFLSKSLKVEKDEVPDVIMPSDDFASECIGRLKTCIIYSKQEEDPSYNEMFRVYKTMQFKWFKGTKGIPFDFIKENEIWVYNPKIDGFLKIDHVTLMGPILQKVYDSDVEWTRKFDLLNQNREL</sequence>
<feature type="compositionally biased region" description="Basic and acidic residues" evidence="1">
    <location>
        <begin position="146"/>
        <end position="165"/>
    </location>
</feature>
<dbReference type="VEuPathDB" id="TrichDB:TRFO_33231"/>
<gene>
    <name evidence="3" type="ORF">TRFO_33231</name>
</gene>
<accession>A0A1J4JSD9</accession>
<evidence type="ECO:0008006" key="5">
    <source>
        <dbReference type="Google" id="ProtNLM"/>
    </source>
</evidence>
<dbReference type="Gene3D" id="3.40.30.10">
    <property type="entry name" value="Glutaredoxin"/>
    <property type="match status" value="1"/>
</dbReference>
<dbReference type="SUPFAM" id="SSF52833">
    <property type="entry name" value="Thioredoxin-like"/>
    <property type="match status" value="1"/>
</dbReference>
<comment type="caution">
    <text evidence="3">The sequence shown here is derived from an EMBL/GenBank/DDBJ whole genome shotgun (WGS) entry which is preliminary data.</text>
</comment>
<evidence type="ECO:0000313" key="4">
    <source>
        <dbReference type="Proteomes" id="UP000179807"/>
    </source>
</evidence>
<evidence type="ECO:0000256" key="2">
    <source>
        <dbReference type="SAM" id="SignalP"/>
    </source>
</evidence>
<dbReference type="RefSeq" id="XP_068353293.1">
    <property type="nucleotide sequence ID" value="XM_068508966.1"/>
</dbReference>